<name>A0A426TWI9_9CHLR</name>
<feature type="domain" description="Histidine kinase" evidence="4">
    <location>
        <begin position="1"/>
        <end position="152"/>
    </location>
</feature>
<proteinExistence type="predicted"/>
<protein>
    <submittedName>
        <fullName evidence="5">Sensor histidine kinase</fullName>
    </submittedName>
</protein>
<dbReference type="Proteomes" id="UP000280307">
    <property type="component" value="Unassembled WGS sequence"/>
</dbReference>
<evidence type="ECO:0000259" key="4">
    <source>
        <dbReference type="PROSITE" id="PS50109"/>
    </source>
</evidence>
<dbReference type="AlphaFoldDB" id="A0A426TWI9"/>
<dbReference type="Pfam" id="PF02518">
    <property type="entry name" value="HATPase_c"/>
    <property type="match status" value="1"/>
</dbReference>
<evidence type="ECO:0000256" key="2">
    <source>
        <dbReference type="ARBA" id="ARBA00022777"/>
    </source>
</evidence>
<feature type="non-terminal residue" evidence="5">
    <location>
        <position position="1"/>
    </location>
</feature>
<dbReference type="CDD" id="cd16917">
    <property type="entry name" value="HATPase_UhpB-NarQ-NarX-like"/>
    <property type="match status" value="1"/>
</dbReference>
<evidence type="ECO:0000256" key="1">
    <source>
        <dbReference type="ARBA" id="ARBA00022679"/>
    </source>
</evidence>
<dbReference type="GO" id="GO:0016301">
    <property type="term" value="F:kinase activity"/>
    <property type="evidence" value="ECO:0007669"/>
    <property type="project" value="UniProtKB-KW"/>
</dbReference>
<dbReference type="EMBL" id="RSAS01000571">
    <property type="protein sequence ID" value="RRR69943.1"/>
    <property type="molecule type" value="Genomic_DNA"/>
</dbReference>
<gene>
    <name evidence="5" type="ORF">EI684_14260</name>
</gene>
<dbReference type="PROSITE" id="PS50109">
    <property type="entry name" value="HIS_KIN"/>
    <property type="match status" value="1"/>
</dbReference>
<reference evidence="5 6" key="1">
    <citation type="submission" date="2018-12" db="EMBL/GenBank/DDBJ databases">
        <title>Genome Sequence of Candidatus Viridilinea halotolerans isolated from saline sulfide-rich spring.</title>
        <authorList>
            <person name="Grouzdev D.S."/>
            <person name="Burganskaya E.I."/>
            <person name="Krutkina M.S."/>
            <person name="Sukhacheva M.V."/>
            <person name="Gorlenko V.M."/>
        </authorList>
    </citation>
    <scope>NUCLEOTIDE SEQUENCE [LARGE SCALE GENOMIC DNA]</scope>
    <source>
        <strain evidence="5">Chok-6</strain>
    </source>
</reference>
<dbReference type="PANTHER" id="PTHR24421">
    <property type="entry name" value="NITRATE/NITRITE SENSOR PROTEIN NARX-RELATED"/>
    <property type="match status" value="1"/>
</dbReference>
<evidence type="ECO:0000256" key="3">
    <source>
        <dbReference type="ARBA" id="ARBA00023012"/>
    </source>
</evidence>
<evidence type="ECO:0000313" key="6">
    <source>
        <dbReference type="Proteomes" id="UP000280307"/>
    </source>
</evidence>
<dbReference type="Gene3D" id="3.30.565.10">
    <property type="entry name" value="Histidine kinase-like ATPase, C-terminal domain"/>
    <property type="match status" value="1"/>
</dbReference>
<organism evidence="5 6">
    <name type="scientific">Candidatus Viridilinea halotolerans</name>
    <dbReference type="NCBI Taxonomy" id="2491704"/>
    <lineage>
        <taxon>Bacteria</taxon>
        <taxon>Bacillati</taxon>
        <taxon>Chloroflexota</taxon>
        <taxon>Chloroflexia</taxon>
        <taxon>Chloroflexales</taxon>
        <taxon>Chloroflexineae</taxon>
        <taxon>Oscillochloridaceae</taxon>
        <taxon>Candidatus Viridilinea</taxon>
    </lineage>
</organism>
<dbReference type="PANTHER" id="PTHR24421:SF55">
    <property type="entry name" value="SENSOR HISTIDINE KINASE YDFH"/>
    <property type="match status" value="1"/>
</dbReference>
<accession>A0A426TWI9</accession>
<comment type="caution">
    <text evidence="5">The sequence shown here is derived from an EMBL/GenBank/DDBJ whole genome shotgun (WGS) entry which is preliminary data.</text>
</comment>
<dbReference type="SUPFAM" id="SSF55874">
    <property type="entry name" value="ATPase domain of HSP90 chaperone/DNA topoisomerase II/histidine kinase"/>
    <property type="match status" value="1"/>
</dbReference>
<dbReference type="InterPro" id="IPR005467">
    <property type="entry name" value="His_kinase_dom"/>
</dbReference>
<keyword evidence="3" id="KW-0902">Two-component regulatory system</keyword>
<dbReference type="InterPro" id="IPR050482">
    <property type="entry name" value="Sensor_HK_TwoCompSys"/>
</dbReference>
<keyword evidence="2 5" id="KW-0418">Kinase</keyword>
<dbReference type="InterPro" id="IPR036890">
    <property type="entry name" value="HATPase_C_sf"/>
</dbReference>
<keyword evidence="1" id="KW-0808">Transferase</keyword>
<dbReference type="InterPro" id="IPR003594">
    <property type="entry name" value="HATPase_dom"/>
</dbReference>
<dbReference type="GO" id="GO:0000160">
    <property type="term" value="P:phosphorelay signal transduction system"/>
    <property type="evidence" value="ECO:0007669"/>
    <property type="project" value="UniProtKB-KW"/>
</dbReference>
<sequence>LQDTRKFIFDLRPMTLDDLGLVPTLRRYASQFAEKGSLEVNLMIQNLEHRLPGHYEVTIFRFIQEALNNVVKHSGANQARVMLDVADSTLQILVEDDGSGFHVADTLENASARRNMGVASMRQQIEVLLRGEFGIESAMGRGTRVAATIPLP</sequence>
<evidence type="ECO:0000313" key="5">
    <source>
        <dbReference type="EMBL" id="RRR69943.1"/>
    </source>
</evidence>